<dbReference type="AlphaFoldDB" id="A0A1G6W8N9"/>
<dbReference type="RefSeq" id="WP_091145412.1">
    <property type="nucleotide sequence ID" value="NZ_FNAI01000002.1"/>
</dbReference>
<name>A0A1G6W8N9_9SPHI</name>
<dbReference type="EMBL" id="FNAI01000002">
    <property type="protein sequence ID" value="SDD62320.1"/>
    <property type="molecule type" value="Genomic_DNA"/>
</dbReference>
<feature type="domain" description="Spore protein YkvP/CgeB glycosyl transferase-like" evidence="1">
    <location>
        <begin position="196"/>
        <end position="327"/>
    </location>
</feature>
<dbReference type="GO" id="GO:0016740">
    <property type="term" value="F:transferase activity"/>
    <property type="evidence" value="ECO:0007669"/>
    <property type="project" value="UniProtKB-KW"/>
</dbReference>
<dbReference type="STRING" id="1391627.SAMN05216464_10299"/>
<dbReference type="SUPFAM" id="SSF53756">
    <property type="entry name" value="UDP-Glycosyltransferase/glycogen phosphorylase"/>
    <property type="match status" value="1"/>
</dbReference>
<dbReference type="OrthoDB" id="110463at2"/>
<evidence type="ECO:0000313" key="2">
    <source>
        <dbReference type="EMBL" id="SDD62320.1"/>
    </source>
</evidence>
<keyword evidence="2" id="KW-0808">Transferase</keyword>
<reference evidence="2 3" key="1">
    <citation type="submission" date="2016-10" db="EMBL/GenBank/DDBJ databases">
        <authorList>
            <person name="de Groot N.N."/>
        </authorList>
    </citation>
    <scope>NUCLEOTIDE SEQUENCE [LARGE SCALE GENOMIC DNA]</scope>
    <source>
        <strain evidence="2 3">47C3B</strain>
    </source>
</reference>
<dbReference type="Proteomes" id="UP000199072">
    <property type="component" value="Unassembled WGS sequence"/>
</dbReference>
<accession>A0A1G6W8N9</accession>
<organism evidence="2 3">
    <name type="scientific">Mucilaginibacter pineti</name>
    <dbReference type="NCBI Taxonomy" id="1391627"/>
    <lineage>
        <taxon>Bacteria</taxon>
        <taxon>Pseudomonadati</taxon>
        <taxon>Bacteroidota</taxon>
        <taxon>Sphingobacteriia</taxon>
        <taxon>Sphingobacteriales</taxon>
        <taxon>Sphingobacteriaceae</taxon>
        <taxon>Mucilaginibacter</taxon>
    </lineage>
</organism>
<sequence length="343" mass="39040">MEILYLGDNSKTSTSFHRASALSRLGHNVNIYSPKDCINENMKSMLGNLFHYRTGYRFLQKKIVKWLTDILSKTPKPDLIWVNSGELLGVDCLKKLKELGCPVVLYNNDDPTGGRDKGRFYSLLKAIPYYDLIAVMREINIAEYKALGAKKVMQVMMSYDEVLHKPFSNIDDIPPQFKSDVAFIGTWMRFEKRDEFILTLINKGINVSIWGGRWPKSKYWNQLKPHYKGGALGGKDYIAAIQGAKICLGLLSKGNRDLYTRRSLEIPFIGGLFCAERTSTHMDMYAEGEEAVFWSSAEECAEVCLNLLNNDNLREQIRKGGREKVLKLKGGNEDICKKIIDNI</sequence>
<proteinExistence type="predicted"/>
<protein>
    <submittedName>
        <fullName evidence="2">Glycosyl transferases group 1</fullName>
    </submittedName>
</protein>
<dbReference type="Pfam" id="PF13524">
    <property type="entry name" value="Glyco_trans_1_2"/>
    <property type="match status" value="1"/>
</dbReference>
<keyword evidence="3" id="KW-1185">Reference proteome</keyword>
<evidence type="ECO:0000259" key="1">
    <source>
        <dbReference type="Pfam" id="PF13524"/>
    </source>
</evidence>
<gene>
    <name evidence="2" type="ORF">SAMN05216464_10299</name>
</gene>
<evidence type="ECO:0000313" key="3">
    <source>
        <dbReference type="Proteomes" id="UP000199072"/>
    </source>
</evidence>
<dbReference type="InterPro" id="IPR055259">
    <property type="entry name" value="YkvP/CgeB_Glyco_trans-like"/>
</dbReference>